<dbReference type="Pfam" id="PF08241">
    <property type="entry name" value="Methyltransf_11"/>
    <property type="match status" value="1"/>
</dbReference>
<evidence type="ECO:0000313" key="2">
    <source>
        <dbReference type="EMBL" id="GGD07042.1"/>
    </source>
</evidence>
<dbReference type="EMBL" id="BMGH01000001">
    <property type="protein sequence ID" value="GGD07042.1"/>
    <property type="molecule type" value="Genomic_DNA"/>
</dbReference>
<dbReference type="GO" id="GO:0008757">
    <property type="term" value="F:S-adenosylmethionine-dependent methyltransferase activity"/>
    <property type="evidence" value="ECO:0007669"/>
    <property type="project" value="InterPro"/>
</dbReference>
<dbReference type="InterPro" id="IPR013216">
    <property type="entry name" value="Methyltransf_11"/>
</dbReference>
<dbReference type="InterPro" id="IPR029063">
    <property type="entry name" value="SAM-dependent_MTases_sf"/>
</dbReference>
<sequence>MDERVLREQEAWDEGFDRTGFEAVWSHAGAYWDEEVDALLKAAFAPHADGRFLEIGSATWQSWVHRLGTPVKDLVCINISQTEIDNGRAALTATTIQPDFQLMDAHDLGFDDESFDVVFGKAILHHLDYAVALDEIARILKPGGTMVFMEPLDFNPVMKLVRHLTPALRTPDEKPIDHPQWRLFGERFDMQLHPIQLAAAAASPVSQKLFANPQNPLTRAAWGLDRHLRSVPGLRLWFRSGLIVGRKRADSEKQTLTADSLLH</sequence>
<dbReference type="Gene3D" id="3.40.50.150">
    <property type="entry name" value="Vaccinia Virus protein VP39"/>
    <property type="match status" value="1"/>
</dbReference>
<proteinExistence type="predicted"/>
<reference evidence="2" key="2">
    <citation type="submission" date="2020-09" db="EMBL/GenBank/DDBJ databases">
        <authorList>
            <person name="Sun Q."/>
            <person name="Zhou Y."/>
        </authorList>
    </citation>
    <scope>NUCLEOTIDE SEQUENCE</scope>
    <source>
        <strain evidence="2">CGMCC 1.12921</strain>
    </source>
</reference>
<dbReference type="RefSeq" id="WP_188481208.1">
    <property type="nucleotide sequence ID" value="NZ_BMGH01000001.1"/>
</dbReference>
<dbReference type="AlphaFoldDB" id="A0A8J2Y3M7"/>
<gene>
    <name evidence="2" type="ORF">GCM10011342_14810</name>
</gene>
<keyword evidence="3" id="KW-1185">Reference proteome</keyword>
<evidence type="ECO:0000313" key="3">
    <source>
        <dbReference type="Proteomes" id="UP000613582"/>
    </source>
</evidence>
<evidence type="ECO:0000259" key="1">
    <source>
        <dbReference type="Pfam" id="PF08241"/>
    </source>
</evidence>
<dbReference type="SUPFAM" id="SSF53335">
    <property type="entry name" value="S-adenosyl-L-methionine-dependent methyltransferases"/>
    <property type="match status" value="1"/>
</dbReference>
<dbReference type="CDD" id="cd02440">
    <property type="entry name" value="AdoMet_MTases"/>
    <property type="match status" value="1"/>
</dbReference>
<organism evidence="2 3">
    <name type="scientific">Aquisalinus flavus</name>
    <dbReference type="NCBI Taxonomy" id="1526572"/>
    <lineage>
        <taxon>Bacteria</taxon>
        <taxon>Pseudomonadati</taxon>
        <taxon>Pseudomonadota</taxon>
        <taxon>Alphaproteobacteria</taxon>
        <taxon>Parvularculales</taxon>
        <taxon>Parvularculaceae</taxon>
        <taxon>Aquisalinus</taxon>
    </lineage>
</organism>
<name>A0A8J2Y3M7_9PROT</name>
<comment type="caution">
    <text evidence="2">The sequence shown here is derived from an EMBL/GenBank/DDBJ whole genome shotgun (WGS) entry which is preliminary data.</text>
</comment>
<feature type="domain" description="Methyltransferase type 11" evidence="1">
    <location>
        <begin position="56"/>
        <end position="148"/>
    </location>
</feature>
<protein>
    <recommendedName>
        <fullName evidence="1">Methyltransferase type 11 domain-containing protein</fullName>
    </recommendedName>
</protein>
<reference evidence="2" key="1">
    <citation type="journal article" date="2014" name="Int. J. Syst. Evol. Microbiol.">
        <title>Complete genome sequence of Corynebacterium casei LMG S-19264T (=DSM 44701T), isolated from a smear-ripened cheese.</title>
        <authorList>
            <consortium name="US DOE Joint Genome Institute (JGI-PGF)"/>
            <person name="Walter F."/>
            <person name="Albersmeier A."/>
            <person name="Kalinowski J."/>
            <person name="Ruckert C."/>
        </authorList>
    </citation>
    <scope>NUCLEOTIDE SEQUENCE</scope>
    <source>
        <strain evidence="2">CGMCC 1.12921</strain>
    </source>
</reference>
<dbReference type="Proteomes" id="UP000613582">
    <property type="component" value="Unassembled WGS sequence"/>
</dbReference>
<accession>A0A8J2Y3M7</accession>
<dbReference type="PANTHER" id="PTHR43591">
    <property type="entry name" value="METHYLTRANSFERASE"/>
    <property type="match status" value="1"/>
</dbReference>